<feature type="region of interest" description="Disordered" evidence="1">
    <location>
        <begin position="294"/>
        <end position="369"/>
    </location>
</feature>
<reference evidence="2" key="1">
    <citation type="submission" date="2021-02" db="EMBL/GenBank/DDBJ databases">
        <authorList>
            <person name="Nowell W R."/>
        </authorList>
    </citation>
    <scope>NUCLEOTIDE SEQUENCE</scope>
</reference>
<sequence>MYRLEQGESYLPDKQTALEDRYYNNPSFQEEYPVNDPDVQNAATKIQAQFRGHKARQDLDKKRREKDLFDTDRQELGYDRGQSTTPRHDDDHHQTSARVPSAKLHHEEKHEHKPKKEEEDQPFSEELTEEEKAEQERAARSIQARFRGHKNRKSPAQDRSSPGSAVSDRDQPSDRPHHHESDNEKVSSRPSSRLDGKHDSDRHETGKYLSDQIHIKKTQEIISNSSEHHVTSSHHLEREPTQLSEDFERHTQIPRDFDFDRENRPNLDADESDMNDPNLDKAATRIQASFRGYKTRKELGTGGAPHDQHPSSTSSHPHDEYDHAHHSKVLSSSVEGNKEPEFHEEDDNVAATKIQAAYRGYRVRKDMEK</sequence>
<evidence type="ECO:0000256" key="1">
    <source>
        <dbReference type="SAM" id="MobiDB-lite"/>
    </source>
</evidence>
<evidence type="ECO:0000313" key="2">
    <source>
        <dbReference type="EMBL" id="CAF0952342.1"/>
    </source>
</evidence>
<dbReference type="Gene3D" id="1.20.5.190">
    <property type="match status" value="3"/>
</dbReference>
<accession>A0A814D265</accession>
<dbReference type="AlphaFoldDB" id="A0A814D265"/>
<dbReference type="PROSITE" id="PS50096">
    <property type="entry name" value="IQ"/>
    <property type="match status" value="4"/>
</dbReference>
<feature type="compositionally biased region" description="Basic and acidic residues" evidence="1">
    <location>
        <begin position="226"/>
        <end position="267"/>
    </location>
</feature>
<feature type="region of interest" description="Disordered" evidence="1">
    <location>
        <begin position="23"/>
        <end position="280"/>
    </location>
</feature>
<comment type="caution">
    <text evidence="2">The sequence shown here is derived from an EMBL/GenBank/DDBJ whole genome shotgun (WGS) entry which is preliminary data.</text>
</comment>
<dbReference type="PANTHER" id="PTHR10699:SF11">
    <property type="entry name" value="IGLOO, ISOFORM A"/>
    <property type="match status" value="1"/>
</dbReference>
<evidence type="ECO:0000313" key="3">
    <source>
        <dbReference type="Proteomes" id="UP000663852"/>
    </source>
</evidence>
<dbReference type="InterPro" id="IPR000048">
    <property type="entry name" value="IQ_motif_EF-hand-BS"/>
</dbReference>
<feature type="compositionally biased region" description="Acidic residues" evidence="1">
    <location>
        <begin position="119"/>
        <end position="133"/>
    </location>
</feature>
<name>A0A814D265_ADIRI</name>
<dbReference type="EMBL" id="CAJNOJ010000047">
    <property type="protein sequence ID" value="CAF0952342.1"/>
    <property type="molecule type" value="Genomic_DNA"/>
</dbReference>
<dbReference type="SMART" id="SM00015">
    <property type="entry name" value="IQ"/>
    <property type="match status" value="4"/>
</dbReference>
<feature type="compositionally biased region" description="Basic and acidic residues" evidence="1">
    <location>
        <begin position="104"/>
        <end position="118"/>
    </location>
</feature>
<dbReference type="CDD" id="cd23767">
    <property type="entry name" value="IQCD"/>
    <property type="match status" value="4"/>
</dbReference>
<proteinExistence type="predicted"/>
<protein>
    <submittedName>
        <fullName evidence="2">Uncharacterized protein</fullName>
    </submittedName>
</protein>
<feature type="compositionally biased region" description="Basic and acidic residues" evidence="1">
    <location>
        <begin position="55"/>
        <end position="78"/>
    </location>
</feature>
<organism evidence="2 3">
    <name type="scientific">Adineta ricciae</name>
    <name type="common">Rotifer</name>
    <dbReference type="NCBI Taxonomy" id="249248"/>
    <lineage>
        <taxon>Eukaryota</taxon>
        <taxon>Metazoa</taxon>
        <taxon>Spiralia</taxon>
        <taxon>Gnathifera</taxon>
        <taxon>Rotifera</taxon>
        <taxon>Eurotatoria</taxon>
        <taxon>Bdelloidea</taxon>
        <taxon>Adinetida</taxon>
        <taxon>Adinetidae</taxon>
        <taxon>Adineta</taxon>
    </lineage>
</organism>
<dbReference type="Proteomes" id="UP000663852">
    <property type="component" value="Unassembled WGS sequence"/>
</dbReference>
<dbReference type="OrthoDB" id="252964at2759"/>
<dbReference type="GO" id="GO:0005516">
    <property type="term" value="F:calmodulin binding"/>
    <property type="evidence" value="ECO:0007669"/>
    <property type="project" value="TreeGrafter"/>
</dbReference>
<gene>
    <name evidence="2" type="ORF">EDS130_LOCUS12409</name>
</gene>
<dbReference type="Pfam" id="PF00612">
    <property type="entry name" value="IQ"/>
    <property type="match status" value="4"/>
</dbReference>
<feature type="compositionally biased region" description="Basic and acidic residues" evidence="1">
    <location>
        <begin position="167"/>
        <end position="206"/>
    </location>
</feature>
<dbReference type="PANTHER" id="PTHR10699">
    <property type="entry name" value="NEUROMODULIN"/>
    <property type="match status" value="1"/>
</dbReference>